<dbReference type="Gene3D" id="1.10.8.60">
    <property type="match status" value="1"/>
</dbReference>
<proteinExistence type="predicted"/>
<evidence type="ECO:0000313" key="1">
    <source>
        <dbReference type="EMBL" id="KAF8819351.1"/>
    </source>
</evidence>
<organism evidence="1 2">
    <name type="scientific">Cardiosporidium cionae</name>
    <dbReference type="NCBI Taxonomy" id="476202"/>
    <lineage>
        <taxon>Eukaryota</taxon>
        <taxon>Sar</taxon>
        <taxon>Alveolata</taxon>
        <taxon>Apicomplexa</taxon>
        <taxon>Aconoidasida</taxon>
        <taxon>Nephromycida</taxon>
        <taxon>Cardiosporidium</taxon>
    </lineage>
</organism>
<dbReference type="SUPFAM" id="SSF52540">
    <property type="entry name" value="P-loop containing nucleoside triphosphate hydrolases"/>
    <property type="match status" value="1"/>
</dbReference>
<dbReference type="PANTHER" id="PTHR23389">
    <property type="entry name" value="CHROMOSOME TRANSMISSION FIDELITY FACTOR 18"/>
    <property type="match status" value="1"/>
</dbReference>
<feature type="non-terminal residue" evidence="1">
    <location>
        <position position="1"/>
    </location>
</feature>
<comment type="caution">
    <text evidence="1">The sequence shown here is derived from an EMBL/GenBank/DDBJ whole genome shotgun (WGS) entry which is preliminary data.</text>
</comment>
<sequence>RLLPLLTGVVCTAGVTTKKRHRSKDFQRKRKDISSSSTVEWTQRATLCVLDEIDGATSNISTNKKNSFEEGKDVISSLVDLINKKDSKGYSVIKRPIICLCNDLWNRNLKILREKVKVISLPPPSENLLQQRMTDILNFEGFKSSSEFITKLIRLHNLDIRSSLHTLNFIA</sequence>
<feature type="non-terminal residue" evidence="1">
    <location>
        <position position="171"/>
    </location>
</feature>
<dbReference type="InterPro" id="IPR027417">
    <property type="entry name" value="P-loop_NTPase"/>
</dbReference>
<reference evidence="1 2" key="1">
    <citation type="journal article" date="2020" name="bioRxiv">
        <title>Metabolic contributions of an alphaproteobacterial endosymbiont in the apicomplexan Cardiosporidium cionae.</title>
        <authorList>
            <person name="Hunter E.S."/>
            <person name="Paight C.J."/>
            <person name="Lane C.E."/>
        </authorList>
    </citation>
    <scope>NUCLEOTIDE SEQUENCE [LARGE SCALE GENOMIC DNA]</scope>
    <source>
        <strain evidence="1">ESH_2018</strain>
    </source>
</reference>
<protein>
    <submittedName>
        <fullName evidence="1">ATPase, AAA family protein</fullName>
    </submittedName>
</protein>
<name>A0ABQ7J5U5_9APIC</name>
<dbReference type="Gene3D" id="3.40.50.300">
    <property type="entry name" value="P-loop containing nucleotide triphosphate hydrolases"/>
    <property type="match status" value="1"/>
</dbReference>
<accession>A0ABQ7J5U5</accession>
<dbReference type="EMBL" id="JADAQX010000800">
    <property type="protein sequence ID" value="KAF8819351.1"/>
    <property type="molecule type" value="Genomic_DNA"/>
</dbReference>
<dbReference type="Proteomes" id="UP000823046">
    <property type="component" value="Unassembled WGS sequence"/>
</dbReference>
<gene>
    <name evidence="1" type="ORF">IE077_001149</name>
</gene>
<keyword evidence="2" id="KW-1185">Reference proteome</keyword>
<evidence type="ECO:0000313" key="2">
    <source>
        <dbReference type="Proteomes" id="UP000823046"/>
    </source>
</evidence>
<dbReference type="PANTHER" id="PTHR23389:SF3">
    <property type="entry name" value="CHROMOSOME TRANSMISSION FIDELITY PROTEIN 18 HOMOLOG"/>
    <property type="match status" value="1"/>
</dbReference>